<keyword evidence="2" id="KW-0547">Nucleotide-binding</keyword>
<gene>
    <name evidence="5" type="ORF">LAZ67_5000096</name>
</gene>
<dbReference type="Proteomes" id="UP001235939">
    <property type="component" value="Chromosome 05"/>
</dbReference>
<dbReference type="PROSITE" id="PS51221">
    <property type="entry name" value="TTL"/>
    <property type="match status" value="1"/>
</dbReference>
<evidence type="ECO:0000256" key="1">
    <source>
        <dbReference type="ARBA" id="ARBA00022598"/>
    </source>
</evidence>
<sequence length="227" mass="27086">MNSLHRKDHLASHLNKMRAVLPTQYAFYPHTWVLPRDFHRLQEYAWSRKIPAYFIVKPDRACMGRGIFLTRDIGTLGRWSRCVCQRYLTKPYLIDGYKFDLRIYVLVTSCCPLRIYVYKEGLVRLATEKYEPPSLDNMSISTVFSKYNFMCGMVFLCINFHISFNFRIMSKKQKRTLKDENRLFNEEWEQTFNKFFQQNNNATEATYKVAYILGKRGKPFSDVEMIK</sequence>
<dbReference type="EMBL" id="CP092867">
    <property type="protein sequence ID" value="UYV67268.1"/>
    <property type="molecule type" value="Genomic_DNA"/>
</dbReference>
<evidence type="ECO:0000313" key="6">
    <source>
        <dbReference type="Proteomes" id="UP001235939"/>
    </source>
</evidence>
<reference evidence="5 6" key="1">
    <citation type="submission" date="2022-01" db="EMBL/GenBank/DDBJ databases">
        <title>A chromosomal length assembly of Cordylochernes scorpioides.</title>
        <authorList>
            <person name="Zeh D."/>
            <person name="Zeh J."/>
        </authorList>
    </citation>
    <scope>NUCLEOTIDE SEQUENCE [LARGE SCALE GENOMIC DNA]</scope>
    <source>
        <strain evidence="5">IN4F17</strain>
        <tissue evidence="5">Whole Body</tissue>
    </source>
</reference>
<evidence type="ECO:0000256" key="4">
    <source>
        <dbReference type="SAM" id="Phobius"/>
    </source>
</evidence>
<dbReference type="InterPro" id="IPR004344">
    <property type="entry name" value="TTL/TTLL_fam"/>
</dbReference>
<proteinExistence type="predicted"/>
<dbReference type="Gene3D" id="3.30.470.20">
    <property type="entry name" value="ATP-grasp fold, B domain"/>
    <property type="match status" value="1"/>
</dbReference>
<dbReference type="PANTHER" id="PTHR12241">
    <property type="entry name" value="TUBULIN POLYGLUTAMYLASE"/>
    <property type="match status" value="1"/>
</dbReference>
<dbReference type="PANTHER" id="PTHR12241:SF147">
    <property type="entry name" value="TUBULIN POLYGLUTAMYLASE TTLL7"/>
    <property type="match status" value="1"/>
</dbReference>
<dbReference type="SUPFAM" id="SSF56059">
    <property type="entry name" value="Glutathione synthetase ATP-binding domain-like"/>
    <property type="match status" value="1"/>
</dbReference>
<keyword evidence="4" id="KW-1133">Transmembrane helix</keyword>
<organism evidence="5 6">
    <name type="scientific">Cordylochernes scorpioides</name>
    <dbReference type="NCBI Taxonomy" id="51811"/>
    <lineage>
        <taxon>Eukaryota</taxon>
        <taxon>Metazoa</taxon>
        <taxon>Ecdysozoa</taxon>
        <taxon>Arthropoda</taxon>
        <taxon>Chelicerata</taxon>
        <taxon>Arachnida</taxon>
        <taxon>Pseudoscorpiones</taxon>
        <taxon>Cheliferoidea</taxon>
        <taxon>Chernetidae</taxon>
        <taxon>Cordylochernes</taxon>
    </lineage>
</organism>
<evidence type="ECO:0000256" key="2">
    <source>
        <dbReference type="ARBA" id="ARBA00022741"/>
    </source>
</evidence>
<keyword evidence="6" id="KW-1185">Reference proteome</keyword>
<feature type="transmembrane region" description="Helical" evidence="4">
    <location>
        <begin position="147"/>
        <end position="168"/>
    </location>
</feature>
<keyword evidence="3" id="KW-0067">ATP-binding</keyword>
<keyword evidence="4" id="KW-0812">Transmembrane</keyword>
<evidence type="ECO:0000313" key="5">
    <source>
        <dbReference type="EMBL" id="UYV67268.1"/>
    </source>
</evidence>
<keyword evidence="1" id="KW-0436">Ligase</keyword>
<name>A0ABY6KFD5_9ARAC</name>
<evidence type="ECO:0000256" key="3">
    <source>
        <dbReference type="ARBA" id="ARBA00022840"/>
    </source>
</evidence>
<protein>
    <submittedName>
        <fullName evidence="5">TTLL6</fullName>
    </submittedName>
</protein>
<dbReference type="Pfam" id="PF03133">
    <property type="entry name" value="TTL"/>
    <property type="match status" value="1"/>
</dbReference>
<accession>A0ABY6KFD5</accession>
<keyword evidence="4" id="KW-0472">Membrane</keyword>